<dbReference type="Proteomes" id="UP001556637">
    <property type="component" value="Unassembled WGS sequence"/>
</dbReference>
<feature type="active site" description="Proton donor" evidence="3">
    <location>
        <position position="75"/>
    </location>
</feature>
<dbReference type="EC" id="5.1.1.7" evidence="3 4"/>
<dbReference type="Pfam" id="PF01678">
    <property type="entry name" value="DAP_epimerase"/>
    <property type="match status" value="2"/>
</dbReference>
<feature type="site" description="Could be important to modulate the pK values of the two catalytic cysteine residues" evidence="3">
    <location>
        <position position="161"/>
    </location>
</feature>
<gene>
    <name evidence="3 5" type="primary">dapF</name>
    <name evidence="5" type="ORF">V6X30_08515</name>
</gene>
<feature type="binding site" evidence="3">
    <location>
        <begin position="76"/>
        <end position="77"/>
    </location>
    <ligand>
        <name>substrate</name>
    </ligand>
</feature>
<evidence type="ECO:0000256" key="4">
    <source>
        <dbReference type="NCBIfam" id="TIGR00652"/>
    </source>
</evidence>
<organism evidence="5 6">
    <name type="scientific">Spiribacter insolitus</name>
    <dbReference type="NCBI Taxonomy" id="3122417"/>
    <lineage>
        <taxon>Bacteria</taxon>
        <taxon>Pseudomonadati</taxon>
        <taxon>Pseudomonadota</taxon>
        <taxon>Gammaproteobacteria</taxon>
        <taxon>Chromatiales</taxon>
        <taxon>Ectothiorhodospiraceae</taxon>
        <taxon>Spiribacter</taxon>
    </lineage>
</organism>
<feature type="binding site" evidence="3">
    <location>
        <position position="66"/>
    </location>
    <ligand>
        <name>substrate</name>
    </ligand>
</feature>
<comment type="caution">
    <text evidence="5">The sequence shown here is derived from an EMBL/GenBank/DDBJ whole genome shotgun (WGS) entry which is preliminary data.</text>
</comment>
<comment type="function">
    <text evidence="3">Catalyzes the stereoinversion of LL-2,6-diaminopimelate (L,L-DAP) to meso-diaminopimelate (meso-DAP), a precursor of L-lysine and an essential component of the bacterial peptidoglycan.</text>
</comment>
<keyword evidence="3" id="KW-0963">Cytoplasm</keyword>
<feature type="binding site" evidence="3">
    <location>
        <position position="13"/>
    </location>
    <ligand>
        <name>substrate</name>
    </ligand>
</feature>
<dbReference type="PANTHER" id="PTHR31689">
    <property type="entry name" value="DIAMINOPIMELATE EPIMERASE, CHLOROPLASTIC"/>
    <property type="match status" value="1"/>
</dbReference>
<dbReference type="NCBIfam" id="TIGR00652">
    <property type="entry name" value="DapF"/>
    <property type="match status" value="1"/>
</dbReference>
<evidence type="ECO:0000313" key="6">
    <source>
        <dbReference type="Proteomes" id="UP001556637"/>
    </source>
</evidence>
<keyword evidence="2 3" id="KW-0413">Isomerase</keyword>
<dbReference type="InterPro" id="IPR001653">
    <property type="entry name" value="DAP_epimerase_DapF"/>
</dbReference>
<evidence type="ECO:0000313" key="5">
    <source>
        <dbReference type="EMBL" id="MEX0431442.1"/>
    </source>
</evidence>
<comment type="similarity">
    <text evidence="1 3">Belongs to the diaminopimelate epimerase family.</text>
</comment>
<name>A0ABV3T8D6_9GAMM</name>
<feature type="site" description="Important for dimerization" evidence="3">
    <location>
        <position position="270"/>
    </location>
</feature>
<feature type="binding site" evidence="3">
    <location>
        <begin position="210"/>
        <end position="211"/>
    </location>
    <ligand>
        <name>substrate</name>
    </ligand>
</feature>
<comment type="pathway">
    <text evidence="3">Amino-acid biosynthesis; L-lysine biosynthesis via DAP pathway; DL-2,6-diaminopimelate from LL-2,6-diaminopimelate: step 1/1.</text>
</comment>
<evidence type="ECO:0000256" key="1">
    <source>
        <dbReference type="ARBA" id="ARBA00010219"/>
    </source>
</evidence>
<comment type="catalytic activity">
    <reaction evidence="3">
        <text>(2S,6S)-2,6-diaminopimelate = meso-2,6-diaminopimelate</text>
        <dbReference type="Rhea" id="RHEA:15393"/>
        <dbReference type="ChEBI" id="CHEBI:57609"/>
        <dbReference type="ChEBI" id="CHEBI:57791"/>
        <dbReference type="EC" id="5.1.1.7"/>
    </reaction>
</comment>
<feature type="binding site" evidence="3">
    <location>
        <begin position="220"/>
        <end position="221"/>
    </location>
    <ligand>
        <name>substrate</name>
    </ligand>
</feature>
<comment type="subcellular location">
    <subcellularLocation>
        <location evidence="3">Cytoplasm</location>
    </subcellularLocation>
</comment>
<reference evidence="5 6" key="1">
    <citation type="submission" date="2024-02" db="EMBL/GenBank/DDBJ databases">
        <title>New especies of Spiribacter isolated from saline water.</title>
        <authorList>
            <person name="Leon M.J."/>
            <person name="De La Haba R."/>
            <person name="Sanchez-Porro C."/>
            <person name="Ventosa A."/>
        </authorList>
    </citation>
    <scope>NUCLEOTIDE SEQUENCE [LARGE SCALE GENOMIC DNA]</scope>
    <source>
        <strain evidence="6">ag22IC4-189</strain>
    </source>
</reference>
<sequence>MSLAFTKMQGLGNDFVVLDGITCALDMTPERVRRMADRRYGIGCDQVLLAEPAHAPEADFRYRIWNADGAEVEHCGNGVRCMARFLRDQGLSASDRMTLETMNGLTHVELMTDDRVRVDMGPPVLTPSDIPFLATTQRPLYSLSVGHQQLEVAAVSMGNPHLVLRVDDADTAPVARLGPRLEGHPDFPNRVNAGFLQVLGRDHARLRVYERGVGETLACGTGACAAVVAGVLNDWFDARVTVDLPGGRLVIHWAGTGEPVWMTGPAVPVFEGIMAAGAE</sequence>
<evidence type="ECO:0000256" key="3">
    <source>
        <dbReference type="HAMAP-Rule" id="MF_00197"/>
    </source>
</evidence>
<comment type="subunit">
    <text evidence="3">Homodimer.</text>
</comment>
<dbReference type="Gene3D" id="3.10.310.10">
    <property type="entry name" value="Diaminopimelate Epimerase, Chain A, domain 1"/>
    <property type="match status" value="2"/>
</dbReference>
<keyword evidence="6" id="KW-1185">Reference proteome</keyword>
<feature type="binding site" evidence="3">
    <location>
        <position position="159"/>
    </location>
    <ligand>
        <name>substrate</name>
    </ligand>
</feature>
<dbReference type="SUPFAM" id="SSF54506">
    <property type="entry name" value="Diaminopimelate epimerase-like"/>
    <property type="match status" value="1"/>
</dbReference>
<evidence type="ECO:0000256" key="2">
    <source>
        <dbReference type="ARBA" id="ARBA00023235"/>
    </source>
</evidence>
<protein>
    <recommendedName>
        <fullName evidence="3 4">Diaminopimelate epimerase</fullName>
        <shortName evidence="3">DAP epimerase</shortName>
        <ecNumber evidence="3 4">5.1.1.7</ecNumber>
    </recommendedName>
    <alternativeName>
        <fullName evidence="3">PLP-independent amino acid racemase</fullName>
    </alternativeName>
</protein>
<dbReference type="PANTHER" id="PTHR31689:SF0">
    <property type="entry name" value="DIAMINOPIMELATE EPIMERASE"/>
    <property type="match status" value="1"/>
</dbReference>
<dbReference type="EMBL" id="JBAKFF010000001">
    <property type="protein sequence ID" value="MEX0431442.1"/>
    <property type="molecule type" value="Genomic_DNA"/>
</dbReference>
<keyword evidence="3" id="KW-0028">Amino-acid biosynthesis</keyword>
<dbReference type="RefSeq" id="WP_367984190.1">
    <property type="nucleotide sequence ID" value="NZ_JBAKFF010000001.1"/>
</dbReference>
<accession>A0ABV3T8D6</accession>
<dbReference type="GO" id="GO:0008837">
    <property type="term" value="F:diaminopimelate epimerase activity"/>
    <property type="evidence" value="ECO:0007669"/>
    <property type="project" value="UniProtKB-EC"/>
</dbReference>
<feature type="binding site" evidence="3">
    <location>
        <position position="192"/>
    </location>
    <ligand>
        <name>substrate</name>
    </ligand>
</feature>
<feature type="active site" description="Proton acceptor" evidence="3">
    <location>
        <position position="219"/>
    </location>
</feature>
<dbReference type="HAMAP" id="MF_00197">
    <property type="entry name" value="DAP_epimerase"/>
    <property type="match status" value="1"/>
</dbReference>
<proteinExistence type="inferred from homology"/>
<keyword evidence="3" id="KW-0457">Lysine biosynthesis</keyword>
<feature type="site" description="Could be important to modulate the pK values of the two catalytic cysteine residues" evidence="3">
    <location>
        <position position="210"/>
    </location>
</feature>
<feature type="binding site" evidence="3">
    <location>
        <position position="46"/>
    </location>
    <ligand>
        <name>substrate</name>
    </ligand>
</feature>